<evidence type="ECO:0000313" key="1">
    <source>
        <dbReference type="EMBL" id="QQP54962.1"/>
    </source>
</evidence>
<reference evidence="2" key="1">
    <citation type="submission" date="2021-01" db="EMBL/GenBank/DDBJ databases">
        <title>Caligus Genome Assembly.</title>
        <authorList>
            <person name="Gallardo-Escarate C."/>
        </authorList>
    </citation>
    <scope>NUCLEOTIDE SEQUENCE [LARGE SCALE GENOMIC DNA]</scope>
</reference>
<organism evidence="1 2">
    <name type="scientific">Caligus rogercresseyi</name>
    <name type="common">Sea louse</name>
    <dbReference type="NCBI Taxonomy" id="217165"/>
    <lineage>
        <taxon>Eukaryota</taxon>
        <taxon>Metazoa</taxon>
        <taxon>Ecdysozoa</taxon>
        <taxon>Arthropoda</taxon>
        <taxon>Crustacea</taxon>
        <taxon>Multicrustacea</taxon>
        <taxon>Hexanauplia</taxon>
        <taxon>Copepoda</taxon>
        <taxon>Siphonostomatoida</taxon>
        <taxon>Caligidae</taxon>
        <taxon>Caligus</taxon>
    </lineage>
</organism>
<name>A0A7T8KFH4_CALRO</name>
<protein>
    <submittedName>
        <fullName evidence="1">Uncharacterized protein</fullName>
    </submittedName>
</protein>
<dbReference type="Proteomes" id="UP000595437">
    <property type="component" value="Chromosome 5"/>
</dbReference>
<dbReference type="AlphaFoldDB" id="A0A7T8KFH4"/>
<evidence type="ECO:0000313" key="2">
    <source>
        <dbReference type="Proteomes" id="UP000595437"/>
    </source>
</evidence>
<dbReference type="EMBL" id="CP045894">
    <property type="protein sequence ID" value="QQP54962.1"/>
    <property type="molecule type" value="Genomic_DNA"/>
</dbReference>
<gene>
    <name evidence="1" type="ORF">FKW44_007969</name>
</gene>
<proteinExistence type="predicted"/>
<keyword evidence="2" id="KW-1185">Reference proteome</keyword>
<sequence length="59" mass="7087">QIFRHAFDILYTKSWPLFYKCTILAKDERVFNTYTIVEFREIKVGMSIVKTHSSKELIM</sequence>
<accession>A0A7T8KFH4</accession>
<feature type="non-terminal residue" evidence="1">
    <location>
        <position position="1"/>
    </location>
</feature>